<dbReference type="GO" id="GO:0043093">
    <property type="term" value="P:FtsZ-dependent cytokinesis"/>
    <property type="evidence" value="ECO:0007669"/>
    <property type="project" value="TreeGrafter"/>
</dbReference>
<keyword evidence="6" id="KW-0131">Cell cycle</keyword>
<evidence type="ECO:0000256" key="2">
    <source>
        <dbReference type="ARBA" id="ARBA00015195"/>
    </source>
</evidence>
<comment type="function">
    <text evidence="7">Activator of cell division through the inhibition of FtsZ GTPase activity, therefore promoting FtsZ assembly into bundles of protofilaments necessary for the formation of the division Z ring. It is recruited early at mid-cell but it is not essential for cell division.</text>
</comment>
<evidence type="ECO:0000313" key="11">
    <source>
        <dbReference type="EMBL" id="WEK04889.1"/>
    </source>
</evidence>
<accession>A0AAJ5VU85</accession>
<evidence type="ECO:0000313" key="12">
    <source>
        <dbReference type="Proteomes" id="UP001217476"/>
    </source>
</evidence>
<dbReference type="SUPFAM" id="SSF102829">
    <property type="entry name" value="Cell division protein ZapA-like"/>
    <property type="match status" value="1"/>
</dbReference>
<name>A0AAJ5VU85_9HYPH</name>
<dbReference type="InterPro" id="IPR042233">
    <property type="entry name" value="Cell_div_ZapA_N"/>
</dbReference>
<dbReference type="GO" id="GO:0000921">
    <property type="term" value="P:septin ring assembly"/>
    <property type="evidence" value="ECO:0007669"/>
    <property type="project" value="TreeGrafter"/>
</dbReference>
<evidence type="ECO:0000256" key="7">
    <source>
        <dbReference type="ARBA" id="ARBA00024910"/>
    </source>
</evidence>
<dbReference type="EMBL" id="CP119312">
    <property type="protein sequence ID" value="WEK04889.1"/>
    <property type="molecule type" value="Genomic_DNA"/>
</dbReference>
<comment type="subunit">
    <text evidence="8">Homodimer. Interacts with FtsZ.</text>
</comment>
<protein>
    <recommendedName>
        <fullName evidence="2">Cell division protein ZapA</fullName>
    </recommendedName>
    <alternativeName>
        <fullName evidence="9">Z ring-associated protein ZapA</fullName>
    </alternativeName>
</protein>
<evidence type="ECO:0000256" key="9">
    <source>
        <dbReference type="ARBA" id="ARBA00033158"/>
    </source>
</evidence>
<proteinExistence type="predicted"/>
<dbReference type="Proteomes" id="UP001217476">
    <property type="component" value="Chromosome"/>
</dbReference>
<dbReference type="Gene3D" id="3.30.160.880">
    <property type="entry name" value="Cell division protein ZapA protomer, N-terminal domain"/>
    <property type="match status" value="1"/>
</dbReference>
<dbReference type="AlphaFoldDB" id="A0AAJ5VU85"/>
<evidence type="ECO:0000256" key="8">
    <source>
        <dbReference type="ARBA" id="ARBA00026068"/>
    </source>
</evidence>
<evidence type="ECO:0000256" key="10">
    <source>
        <dbReference type="SAM" id="Coils"/>
    </source>
</evidence>
<dbReference type="PANTHER" id="PTHR34981:SF1">
    <property type="entry name" value="CELL DIVISION PROTEIN ZAPA"/>
    <property type="match status" value="1"/>
</dbReference>
<reference evidence="11" key="1">
    <citation type="submission" date="2023-03" db="EMBL/GenBank/DDBJ databases">
        <title>Andean soil-derived lignocellulolytic bacterial consortium as a source of novel taxa and putative plastic-active enzymes.</title>
        <authorList>
            <person name="Diaz-Garcia L."/>
            <person name="Chuvochina M."/>
            <person name="Feuerriegel G."/>
            <person name="Bunk B."/>
            <person name="Sproer C."/>
            <person name="Streit W.R."/>
            <person name="Rodriguez L.M."/>
            <person name="Overmann J."/>
            <person name="Jimenez D.J."/>
        </authorList>
    </citation>
    <scope>NUCLEOTIDE SEQUENCE</scope>
    <source>
        <strain evidence="11">MAG 4196</strain>
    </source>
</reference>
<dbReference type="GO" id="GO:0000917">
    <property type="term" value="P:division septum assembly"/>
    <property type="evidence" value="ECO:0007669"/>
    <property type="project" value="UniProtKB-KW"/>
</dbReference>
<organism evidence="11 12">
    <name type="scientific">Candidatus Devosia phytovorans</name>
    <dbReference type="NCBI Taxonomy" id="3121372"/>
    <lineage>
        <taxon>Bacteria</taxon>
        <taxon>Pseudomonadati</taxon>
        <taxon>Pseudomonadota</taxon>
        <taxon>Alphaproteobacteria</taxon>
        <taxon>Hyphomicrobiales</taxon>
        <taxon>Devosiaceae</taxon>
        <taxon>Devosia</taxon>
    </lineage>
</organism>
<keyword evidence="10" id="KW-0175">Coiled coil</keyword>
<evidence type="ECO:0000256" key="1">
    <source>
        <dbReference type="ARBA" id="ARBA00004496"/>
    </source>
</evidence>
<dbReference type="GO" id="GO:0030428">
    <property type="term" value="C:cell septum"/>
    <property type="evidence" value="ECO:0007669"/>
    <property type="project" value="TreeGrafter"/>
</dbReference>
<dbReference type="GO" id="GO:0032153">
    <property type="term" value="C:cell division site"/>
    <property type="evidence" value="ECO:0007669"/>
    <property type="project" value="TreeGrafter"/>
</dbReference>
<evidence type="ECO:0000256" key="4">
    <source>
        <dbReference type="ARBA" id="ARBA00022618"/>
    </source>
</evidence>
<keyword evidence="3" id="KW-0963">Cytoplasm</keyword>
<evidence type="ECO:0000256" key="5">
    <source>
        <dbReference type="ARBA" id="ARBA00023210"/>
    </source>
</evidence>
<evidence type="ECO:0000256" key="6">
    <source>
        <dbReference type="ARBA" id="ARBA00023306"/>
    </source>
</evidence>
<gene>
    <name evidence="11" type="ORF">P0Y65_01130</name>
</gene>
<keyword evidence="4 11" id="KW-0132">Cell division</keyword>
<evidence type="ECO:0000256" key="3">
    <source>
        <dbReference type="ARBA" id="ARBA00022490"/>
    </source>
</evidence>
<dbReference type="Pfam" id="PF05164">
    <property type="entry name" value="ZapA"/>
    <property type="match status" value="1"/>
</dbReference>
<feature type="coiled-coil region" evidence="10">
    <location>
        <begin position="80"/>
        <end position="107"/>
    </location>
</feature>
<dbReference type="InterPro" id="IPR007838">
    <property type="entry name" value="Cell_div_ZapA-like"/>
</dbReference>
<comment type="subcellular location">
    <subcellularLocation>
        <location evidence="1">Cytoplasm</location>
    </subcellularLocation>
</comment>
<sequence>MTCRAGWSRRWKPCAKFWPRRSSAVPEVNVEINGRKYRMACEEGQQGHLIGLAERFNTHVEALKGAVGEIGDNRLTVMAGIAVVDELAEAERRIKALEQDVLVLTRAGQEVAAEIETLEAQFASRLSDAARALEGVAGALDEAAPLPLS</sequence>
<keyword evidence="5" id="KW-0717">Septation</keyword>
<dbReference type="GO" id="GO:0005829">
    <property type="term" value="C:cytosol"/>
    <property type="evidence" value="ECO:0007669"/>
    <property type="project" value="TreeGrafter"/>
</dbReference>
<dbReference type="InterPro" id="IPR036192">
    <property type="entry name" value="Cell_div_ZapA-like_sf"/>
</dbReference>
<dbReference type="PANTHER" id="PTHR34981">
    <property type="entry name" value="CELL DIVISION PROTEIN ZAPA"/>
    <property type="match status" value="1"/>
</dbReference>